<dbReference type="STRING" id="72664.V4KUW2"/>
<dbReference type="AlphaFoldDB" id="V4KUW2"/>
<keyword evidence="2" id="KW-1185">Reference proteome</keyword>
<dbReference type="Gramene" id="ESQ33807">
    <property type="protein sequence ID" value="ESQ33807"/>
    <property type="gene ID" value="EUTSA_v10009663mg"/>
</dbReference>
<sequence length="247" mass="27710">MVNDEPLLMKMKVIDRANEEFSDFSLSSPTRKIRHLILFWMHPLKFTPIIEEEETDVAMQETSAEEEHEPAPVNEERAIALFISLHYHQPPSGQLYVDRDLISGFNKPLFAGIRLSPYSQSIGTSQQPRALEIIELDESGEDAVMDDAATVIEEDNRSSGLSFPQKRQQQLQQEVSTNGFGFQQLQKRQQQLQQEVSTNGFGLTIFAAVYCVFVKIMQGPAPHSQLDADLAAGMGMPDNGPKLMMAV</sequence>
<gene>
    <name evidence="1" type="ORF">EUTSA_v10009663mg</name>
</gene>
<protein>
    <submittedName>
        <fullName evidence="1">Uncharacterized protein</fullName>
    </submittedName>
</protein>
<evidence type="ECO:0000313" key="2">
    <source>
        <dbReference type="Proteomes" id="UP000030689"/>
    </source>
</evidence>
<dbReference type="PANTHER" id="PTHR35510:SF1">
    <property type="entry name" value="DBH-LIKE MONOOXYGENASE"/>
    <property type="match status" value="1"/>
</dbReference>
<evidence type="ECO:0000313" key="1">
    <source>
        <dbReference type="EMBL" id="ESQ33807.1"/>
    </source>
</evidence>
<dbReference type="KEGG" id="eus:EUTSA_v10009663mg"/>
<dbReference type="PANTHER" id="PTHR35510">
    <property type="entry name" value="DBH-LIKE MONOOXYGENASE"/>
    <property type="match status" value="1"/>
</dbReference>
<proteinExistence type="predicted"/>
<name>V4KUW2_EUTSA</name>
<reference evidence="1 2" key="1">
    <citation type="journal article" date="2013" name="Front. Plant Sci.">
        <title>The Reference Genome of the Halophytic Plant Eutrema salsugineum.</title>
        <authorList>
            <person name="Yang R."/>
            <person name="Jarvis D.E."/>
            <person name="Chen H."/>
            <person name="Beilstein M.A."/>
            <person name="Grimwood J."/>
            <person name="Jenkins J."/>
            <person name="Shu S."/>
            <person name="Prochnik S."/>
            <person name="Xin M."/>
            <person name="Ma C."/>
            <person name="Schmutz J."/>
            <person name="Wing R.A."/>
            <person name="Mitchell-Olds T."/>
            <person name="Schumaker K.S."/>
            <person name="Wang X."/>
        </authorList>
    </citation>
    <scope>NUCLEOTIDE SEQUENCE [LARGE SCALE GENOMIC DNA]</scope>
</reference>
<dbReference type="EMBL" id="KI517683">
    <property type="protein sequence ID" value="ESQ33807.1"/>
    <property type="molecule type" value="Genomic_DNA"/>
</dbReference>
<accession>V4KUW2</accession>
<organism evidence="1 2">
    <name type="scientific">Eutrema salsugineum</name>
    <name type="common">Saltwater cress</name>
    <name type="synonym">Sisymbrium salsugineum</name>
    <dbReference type="NCBI Taxonomy" id="72664"/>
    <lineage>
        <taxon>Eukaryota</taxon>
        <taxon>Viridiplantae</taxon>
        <taxon>Streptophyta</taxon>
        <taxon>Embryophyta</taxon>
        <taxon>Tracheophyta</taxon>
        <taxon>Spermatophyta</taxon>
        <taxon>Magnoliopsida</taxon>
        <taxon>eudicotyledons</taxon>
        <taxon>Gunneridae</taxon>
        <taxon>Pentapetalae</taxon>
        <taxon>rosids</taxon>
        <taxon>malvids</taxon>
        <taxon>Brassicales</taxon>
        <taxon>Brassicaceae</taxon>
        <taxon>Eutremeae</taxon>
        <taxon>Eutrema</taxon>
    </lineage>
</organism>
<dbReference type="Proteomes" id="UP000030689">
    <property type="component" value="Unassembled WGS sequence"/>
</dbReference>